<gene>
    <name evidence="1" type="ORF">I4I82_21025</name>
</gene>
<evidence type="ECO:0000313" key="2">
    <source>
        <dbReference type="Proteomes" id="UP000694300"/>
    </source>
</evidence>
<organism evidence="1 2">
    <name type="scientific">Pseudonocardia oceani</name>
    <dbReference type="NCBI Taxonomy" id="2792013"/>
    <lineage>
        <taxon>Bacteria</taxon>
        <taxon>Bacillati</taxon>
        <taxon>Actinomycetota</taxon>
        <taxon>Actinomycetes</taxon>
        <taxon>Pseudonocardiales</taxon>
        <taxon>Pseudonocardiaceae</taxon>
        <taxon>Pseudonocardia</taxon>
    </lineage>
</organism>
<keyword evidence="2" id="KW-1185">Reference proteome</keyword>
<proteinExistence type="predicted"/>
<dbReference type="EMBL" id="JADQDF010000001">
    <property type="protein sequence ID" value="MBW0130145.1"/>
    <property type="molecule type" value="Genomic_DNA"/>
</dbReference>
<name>A0ABS6UD31_9PSEU</name>
<evidence type="ECO:0000313" key="1">
    <source>
        <dbReference type="EMBL" id="MBW0130145.1"/>
    </source>
</evidence>
<protein>
    <submittedName>
        <fullName evidence="1">Glycosyltransferase family 1 protein</fullName>
    </submittedName>
</protein>
<dbReference type="Proteomes" id="UP000694300">
    <property type="component" value="Unassembled WGS sequence"/>
</dbReference>
<accession>A0ABS6UD31</accession>
<comment type="caution">
    <text evidence="1">The sequence shown here is derived from an EMBL/GenBank/DDBJ whole genome shotgun (WGS) entry which is preliminary data.</text>
</comment>
<reference evidence="1 2" key="1">
    <citation type="submission" date="2020-11" db="EMBL/GenBank/DDBJ databases">
        <title>Pseudonocardia abyssalis sp. nov. and Pseudonocardia oceani sp. nov., description and phylogenomic analysis of two novel actinomycetes isolated from the deep Southern Ocean.</title>
        <authorList>
            <person name="Parra J."/>
        </authorList>
    </citation>
    <scope>NUCLEOTIDE SEQUENCE [LARGE SCALE GENOMIC DNA]</scope>
    <source>
        <strain evidence="2">KRD185</strain>
    </source>
</reference>
<sequence>MLPGVSGTGAPGHLGRVRIASVPSGHVYVRHLADPAPAGHDVVRLPDPPVPGAPPGQWWPPPMLDPSWVRGHAGEFDVLHVHFGYDDRTPAQLAALVTALRDAGRALVVTVHDLRNPHHADPAAHDAALGVLVPAADALLTLTAGAAAEIARRWGREATVAPHPHVVPAERIAAPRPPREGFLVGLHAKSVRANADPVPVARALAAAVAGLPGARLRVDAHDDPRGRAVAAALPDLDVRVHAPFTDDELWEYLSALDLSVLPYRFGTHSGWLEACHDLGTAVLAPDCGFYAEQAPCLLYGHDEHRLDAGSLQAAVRRAHAERPAWRADPAARRAQRERIAAVHAEVYRSSVLARAAA</sequence>